<feature type="transmembrane region" description="Helical" evidence="6">
    <location>
        <begin position="538"/>
        <end position="559"/>
    </location>
</feature>
<proteinExistence type="predicted"/>
<dbReference type="InterPro" id="IPR036259">
    <property type="entry name" value="MFS_trans_sf"/>
</dbReference>
<dbReference type="GO" id="GO:0005886">
    <property type="term" value="C:plasma membrane"/>
    <property type="evidence" value="ECO:0007669"/>
    <property type="project" value="TreeGrafter"/>
</dbReference>
<evidence type="ECO:0000313" key="8">
    <source>
        <dbReference type="Proteomes" id="UP000002748"/>
    </source>
</evidence>
<feature type="transmembrane region" description="Helical" evidence="6">
    <location>
        <begin position="596"/>
        <end position="615"/>
    </location>
</feature>
<feature type="transmembrane region" description="Helical" evidence="6">
    <location>
        <begin position="627"/>
        <end position="648"/>
    </location>
</feature>
<feature type="region of interest" description="Disordered" evidence="5">
    <location>
        <begin position="148"/>
        <end position="181"/>
    </location>
</feature>
<name>J6F5E5_TRIAS</name>
<dbReference type="KEGG" id="tasa:A1Q1_05469"/>
<accession>J6F5E5</accession>
<dbReference type="AlphaFoldDB" id="J6F5E5"/>
<dbReference type="SUPFAM" id="SSF103473">
    <property type="entry name" value="MFS general substrate transporter"/>
    <property type="match status" value="1"/>
</dbReference>
<dbReference type="PANTHER" id="PTHR23501:SF55">
    <property type="entry name" value="SIDEROPHORE IRON TRANSPORTER, PUTATIVE (AFU_ORTHOLOGUE AFUA_3G03440)-RELATED"/>
    <property type="match status" value="1"/>
</dbReference>
<dbReference type="GO" id="GO:0022857">
    <property type="term" value="F:transmembrane transporter activity"/>
    <property type="evidence" value="ECO:0007669"/>
    <property type="project" value="TreeGrafter"/>
</dbReference>
<feature type="region of interest" description="Disordered" evidence="5">
    <location>
        <begin position="46"/>
        <end position="69"/>
    </location>
</feature>
<evidence type="ECO:0008006" key="9">
    <source>
        <dbReference type="Google" id="ProtNLM"/>
    </source>
</evidence>
<dbReference type="GeneID" id="25988981"/>
<feature type="transmembrane region" description="Helical" evidence="6">
    <location>
        <begin position="467"/>
        <end position="489"/>
    </location>
</feature>
<dbReference type="EMBL" id="ALBS01000030">
    <property type="protein sequence ID" value="EJT52259.1"/>
    <property type="molecule type" value="Genomic_DNA"/>
</dbReference>
<dbReference type="PANTHER" id="PTHR23501">
    <property type="entry name" value="MAJOR FACILITATOR SUPERFAMILY"/>
    <property type="match status" value="1"/>
</dbReference>
<reference evidence="7 8" key="1">
    <citation type="journal article" date="2012" name="Eukaryot. Cell">
        <title>Draft genome sequence of CBS 2479, the standard type strain of Trichosporon asahii.</title>
        <authorList>
            <person name="Yang R.Y."/>
            <person name="Li H.T."/>
            <person name="Zhu H."/>
            <person name="Zhou G.P."/>
            <person name="Wang M."/>
            <person name="Wang L."/>
        </authorList>
    </citation>
    <scope>NUCLEOTIDE SEQUENCE [LARGE SCALE GENOMIC DNA]</scope>
    <source>
        <strain evidence="8">ATCC 90039 / CBS 2479 / JCM 2466 / KCTC 7840 / NCYC 2677 / UAMH 7654</strain>
    </source>
</reference>
<organism evidence="7 8">
    <name type="scientific">Trichosporon asahii var. asahii (strain ATCC 90039 / CBS 2479 / JCM 2466 / KCTC 7840 / NBRC 103889/ NCYC 2677 / UAMH 7654)</name>
    <name type="common">Yeast</name>
    <dbReference type="NCBI Taxonomy" id="1186058"/>
    <lineage>
        <taxon>Eukaryota</taxon>
        <taxon>Fungi</taxon>
        <taxon>Dikarya</taxon>
        <taxon>Basidiomycota</taxon>
        <taxon>Agaricomycotina</taxon>
        <taxon>Tremellomycetes</taxon>
        <taxon>Trichosporonales</taxon>
        <taxon>Trichosporonaceae</taxon>
        <taxon>Trichosporon</taxon>
    </lineage>
</organism>
<comment type="subcellular location">
    <subcellularLocation>
        <location evidence="1">Membrane</location>
        <topology evidence="1">Multi-pass membrane protein</topology>
    </subcellularLocation>
</comment>
<evidence type="ECO:0000256" key="4">
    <source>
        <dbReference type="ARBA" id="ARBA00023136"/>
    </source>
</evidence>
<feature type="transmembrane region" description="Helical" evidence="6">
    <location>
        <begin position="404"/>
        <end position="425"/>
    </location>
</feature>
<keyword evidence="2 6" id="KW-0812">Transmembrane</keyword>
<dbReference type="RefSeq" id="XP_014183582.1">
    <property type="nucleotide sequence ID" value="XM_014328107.1"/>
</dbReference>
<evidence type="ECO:0000256" key="5">
    <source>
        <dbReference type="SAM" id="MobiDB-lite"/>
    </source>
</evidence>
<feature type="transmembrane region" description="Helical" evidence="6">
    <location>
        <begin position="315"/>
        <end position="332"/>
    </location>
</feature>
<feature type="transmembrane region" description="Helical" evidence="6">
    <location>
        <begin position="338"/>
        <end position="358"/>
    </location>
</feature>
<comment type="caution">
    <text evidence="7">The sequence shown here is derived from an EMBL/GenBank/DDBJ whole genome shotgun (WGS) entry which is preliminary data.</text>
</comment>
<dbReference type="Gene3D" id="1.20.1250.20">
    <property type="entry name" value="MFS general substrate transporter like domains"/>
    <property type="match status" value="2"/>
</dbReference>
<feature type="transmembrane region" description="Helical" evidence="6">
    <location>
        <begin position="501"/>
        <end position="523"/>
    </location>
</feature>
<feature type="transmembrane region" description="Helical" evidence="6">
    <location>
        <begin position="286"/>
        <end position="308"/>
    </location>
</feature>
<evidence type="ECO:0000313" key="7">
    <source>
        <dbReference type="EMBL" id="EJT52259.1"/>
    </source>
</evidence>
<gene>
    <name evidence="7" type="ORF">A1Q1_05469</name>
</gene>
<evidence type="ECO:0000256" key="2">
    <source>
        <dbReference type="ARBA" id="ARBA00022692"/>
    </source>
</evidence>
<evidence type="ECO:0000256" key="1">
    <source>
        <dbReference type="ARBA" id="ARBA00004141"/>
    </source>
</evidence>
<dbReference type="HOGENOM" id="CLU_398596_0_0_1"/>
<keyword evidence="4 6" id="KW-0472">Membrane</keyword>
<feature type="region of interest" description="Disordered" evidence="5">
    <location>
        <begin position="1"/>
        <end position="24"/>
    </location>
</feature>
<dbReference type="Proteomes" id="UP000002748">
    <property type="component" value="Unassembled WGS sequence"/>
</dbReference>
<evidence type="ECO:0000256" key="6">
    <source>
        <dbReference type="SAM" id="Phobius"/>
    </source>
</evidence>
<dbReference type="VEuPathDB" id="FungiDB:A1Q1_05469"/>
<sequence length="691" mass="73556">MVSPHRPKPPNAVPMDDEYQRPEEDARTALLSPAALSVLDEIELTDLSPSSLEPQNTARAEGTSIPVDAYGQIDTAPAYRADEPVETERTAFHIPSIVVSAPLASQQDSHASVQAPYAIASVARAAHEDAVSVGLPPNQAVSLISASGTNNAEDTQNPRPSRPSTFLNHTTTNVSHNEPPSSLSVGLATSHYIASDSFTDVPIDPVVDHASAAENTVSSEATANPAVAGGSATTVELRLPEPKWNGSGLALLYISCWLLNATDAFQNSTVTNVSPFITSELGGHSFSPTVFVVVDCCISLAAVFTAKLPKVVNRFYLHASGAVIATVGLAMLSTSTTLIMYSIASIIYSVGWVAIYAATNSLLLEATDGTHISIIRAFNSSPALLTTLVGSPLAQNLTKDHWRWCYGSLAITMNVLCICTAFMHWSHWCHTHTRDQQPTAQPPSRERNDVGRCRRSWSSKLQFFPQAHVISGPLFFLVGSNLLLVSFSAAESASETWKSGYIIGMITGGCVLLAAFAAVQWAVPNPFIPLGLLKDRMMLGAFAVSAWSGYYTSYLQLVFDRSVAEAGWIAAIPEGMEAIAEVAIAFVADKFGHPRALLVTAFLLFCLGVNLMMLFRDPDTPLYRVIGPQFLIGAAVASFNLLTSFVVASQPEEGPASPARAPLHVRAHGQGGGQGALSRDLEPHPSTAAPA</sequence>
<dbReference type="OrthoDB" id="4078873at2759"/>
<feature type="compositionally biased region" description="Polar residues" evidence="5">
    <location>
        <begin position="47"/>
        <end position="58"/>
    </location>
</feature>
<protein>
    <recommendedName>
        <fullName evidence="9">Major facilitator superfamily (MFS) profile domain-containing protein</fullName>
    </recommendedName>
</protein>
<feature type="region of interest" description="Disordered" evidence="5">
    <location>
        <begin position="653"/>
        <end position="691"/>
    </location>
</feature>
<evidence type="ECO:0000256" key="3">
    <source>
        <dbReference type="ARBA" id="ARBA00022989"/>
    </source>
</evidence>
<keyword evidence="3 6" id="KW-1133">Transmembrane helix</keyword>